<proteinExistence type="predicted"/>
<comment type="caution">
    <text evidence="1">The sequence shown here is derived from an EMBL/GenBank/DDBJ whole genome shotgun (WGS) entry which is preliminary data.</text>
</comment>
<keyword evidence="2" id="KW-1185">Reference proteome</keyword>
<name>A0A6N6VXY6_9BACT</name>
<dbReference type="EMBL" id="WFLM01000002">
    <property type="protein sequence ID" value="KAB8039712.1"/>
    <property type="molecule type" value="Genomic_DNA"/>
</dbReference>
<protein>
    <submittedName>
        <fullName evidence="1">Uncharacterized protein</fullName>
    </submittedName>
</protein>
<sequence length="59" mass="7132">MGIHKKNYIISKEFFKNLDFPKIDFNKFMDKTEYISLMIMAEIVEYIKCDLELTFTKKS</sequence>
<organism evidence="1 2">
    <name type="scientific">Silvanigrella paludirubra</name>
    <dbReference type="NCBI Taxonomy" id="2499159"/>
    <lineage>
        <taxon>Bacteria</taxon>
        <taxon>Pseudomonadati</taxon>
        <taxon>Bdellovibrionota</taxon>
        <taxon>Oligoflexia</taxon>
        <taxon>Silvanigrellales</taxon>
        <taxon>Silvanigrellaceae</taxon>
        <taxon>Silvanigrella</taxon>
    </lineage>
</organism>
<gene>
    <name evidence="1" type="ORF">GCL60_05475</name>
</gene>
<dbReference type="AlphaFoldDB" id="A0A6N6VXY6"/>
<reference evidence="1 2" key="1">
    <citation type="submission" date="2019-10" db="EMBL/GenBank/DDBJ databases">
        <title>New species of Slilvanegrellaceae.</title>
        <authorList>
            <person name="Pitt A."/>
            <person name="Hahn M.W."/>
        </authorList>
    </citation>
    <scope>NUCLEOTIDE SEQUENCE [LARGE SCALE GENOMIC DNA]</scope>
    <source>
        <strain evidence="1 2">SP-Ram-0.45-NSY-1</strain>
    </source>
</reference>
<dbReference type="RefSeq" id="WP_161998097.1">
    <property type="nucleotide sequence ID" value="NZ_WFLM01000002.1"/>
</dbReference>
<dbReference type="Proteomes" id="UP000437748">
    <property type="component" value="Unassembled WGS sequence"/>
</dbReference>
<evidence type="ECO:0000313" key="2">
    <source>
        <dbReference type="Proteomes" id="UP000437748"/>
    </source>
</evidence>
<evidence type="ECO:0000313" key="1">
    <source>
        <dbReference type="EMBL" id="KAB8039712.1"/>
    </source>
</evidence>
<accession>A0A6N6VXY6</accession>